<gene>
    <name evidence="2" type="ORF">CPB84DRAFT_1848663</name>
</gene>
<keyword evidence="3" id="KW-1185">Reference proteome</keyword>
<dbReference type="AlphaFoldDB" id="A0A9P5NJR4"/>
<dbReference type="Proteomes" id="UP000724874">
    <property type="component" value="Unassembled WGS sequence"/>
</dbReference>
<feature type="compositionally biased region" description="Polar residues" evidence="1">
    <location>
        <begin position="14"/>
        <end position="34"/>
    </location>
</feature>
<feature type="compositionally biased region" description="Basic and acidic residues" evidence="1">
    <location>
        <begin position="169"/>
        <end position="178"/>
    </location>
</feature>
<sequence>MKFRKRDRSPEKQVPSTERAGSSSALEKQASMTASLHVEQPEEPMADPPEGRSMTNRAIHSFDSILKVWLLYLEKNPLHTKSTSTRQPQYYDKHLAEALRLKVVAFRGTSPALYRGANLKSLPTSGPYQGQINEILSQQGLRMTAEEKKCRALAADSRKRPSSTVGEPTDNKQIKLDSEAPTQASNSAASAAFLTSFDFTSLSVPLITNLIVANLEAFTEAQLISKVNAYRQSHGPTSLPMPRLPTAPELVSSTILKAATAAATPSAPQQDLYVVEDTTTTTLPASEPIVKAESVDPLQMNVDEDELEYEPEKLNEALSGTPVPEDQTMGLGPLPEMTDLQLMDFKLPPLKEWSEEGRSSVVSSSVTRIWEDATELHAMGESIPPDSSQAGGHSASEMWMLLLIRMITRVAEPPPEMEADETSDMNKALVQQNYYLRQDKLRHTLCEYVMADFPSRQVFQKLCIFGR</sequence>
<dbReference type="EMBL" id="JADNYJ010000067">
    <property type="protein sequence ID" value="KAF8893185.1"/>
    <property type="molecule type" value="Genomic_DNA"/>
</dbReference>
<proteinExistence type="predicted"/>
<dbReference type="OrthoDB" id="331600at2759"/>
<evidence type="ECO:0000313" key="3">
    <source>
        <dbReference type="Proteomes" id="UP000724874"/>
    </source>
</evidence>
<name>A0A9P5NJR4_GYMJU</name>
<protein>
    <submittedName>
        <fullName evidence="2">Uncharacterized protein</fullName>
    </submittedName>
</protein>
<evidence type="ECO:0000256" key="1">
    <source>
        <dbReference type="SAM" id="MobiDB-lite"/>
    </source>
</evidence>
<feature type="region of interest" description="Disordered" evidence="1">
    <location>
        <begin position="1"/>
        <end position="55"/>
    </location>
</feature>
<comment type="caution">
    <text evidence="2">The sequence shown here is derived from an EMBL/GenBank/DDBJ whole genome shotgun (WGS) entry which is preliminary data.</text>
</comment>
<organism evidence="2 3">
    <name type="scientific">Gymnopilus junonius</name>
    <name type="common">Spectacular rustgill mushroom</name>
    <name type="synonym">Gymnopilus spectabilis subsp. junonius</name>
    <dbReference type="NCBI Taxonomy" id="109634"/>
    <lineage>
        <taxon>Eukaryota</taxon>
        <taxon>Fungi</taxon>
        <taxon>Dikarya</taxon>
        <taxon>Basidiomycota</taxon>
        <taxon>Agaricomycotina</taxon>
        <taxon>Agaricomycetes</taxon>
        <taxon>Agaricomycetidae</taxon>
        <taxon>Agaricales</taxon>
        <taxon>Agaricineae</taxon>
        <taxon>Hymenogastraceae</taxon>
        <taxon>Gymnopilus</taxon>
    </lineage>
</organism>
<accession>A0A9P5NJR4</accession>
<evidence type="ECO:0000313" key="2">
    <source>
        <dbReference type="EMBL" id="KAF8893185.1"/>
    </source>
</evidence>
<feature type="region of interest" description="Disordered" evidence="1">
    <location>
        <begin position="152"/>
        <end position="181"/>
    </location>
</feature>
<reference evidence="2" key="1">
    <citation type="submission" date="2020-11" db="EMBL/GenBank/DDBJ databases">
        <authorList>
            <consortium name="DOE Joint Genome Institute"/>
            <person name="Ahrendt S."/>
            <person name="Riley R."/>
            <person name="Andreopoulos W."/>
            <person name="LaButti K."/>
            <person name="Pangilinan J."/>
            <person name="Ruiz-duenas F.J."/>
            <person name="Barrasa J.M."/>
            <person name="Sanchez-Garcia M."/>
            <person name="Camarero S."/>
            <person name="Miyauchi S."/>
            <person name="Serrano A."/>
            <person name="Linde D."/>
            <person name="Babiker R."/>
            <person name="Drula E."/>
            <person name="Ayuso-Fernandez I."/>
            <person name="Pacheco R."/>
            <person name="Padilla G."/>
            <person name="Ferreira P."/>
            <person name="Barriuso J."/>
            <person name="Kellner H."/>
            <person name="Castanera R."/>
            <person name="Alfaro M."/>
            <person name="Ramirez L."/>
            <person name="Pisabarro A.G."/>
            <person name="Kuo A."/>
            <person name="Tritt A."/>
            <person name="Lipzen A."/>
            <person name="He G."/>
            <person name="Yan M."/>
            <person name="Ng V."/>
            <person name="Cullen D."/>
            <person name="Martin F."/>
            <person name="Rosso M.-N."/>
            <person name="Henrissat B."/>
            <person name="Hibbett D."/>
            <person name="Martinez A.T."/>
            <person name="Grigoriev I.V."/>
        </authorList>
    </citation>
    <scope>NUCLEOTIDE SEQUENCE</scope>
    <source>
        <strain evidence="2">AH 44721</strain>
    </source>
</reference>